<dbReference type="Pfam" id="PF00899">
    <property type="entry name" value="ThiF"/>
    <property type="match status" value="1"/>
</dbReference>
<dbReference type="Proteomes" id="UP000681722">
    <property type="component" value="Unassembled WGS sequence"/>
</dbReference>
<dbReference type="Gene3D" id="3.40.250.10">
    <property type="entry name" value="Rhodanese-like domain"/>
    <property type="match status" value="1"/>
</dbReference>
<evidence type="ECO:0000256" key="2">
    <source>
        <dbReference type="ARBA" id="ARBA00022490"/>
    </source>
</evidence>
<comment type="similarity">
    <text evidence="11">In the N-terminal section; belongs to the HesA/MoeB/ThiF family. UBA4 subfamily.</text>
</comment>
<dbReference type="UniPathway" id="UPA00988"/>
<dbReference type="GO" id="GO:0002143">
    <property type="term" value="P:tRNA wobble position uridine thiolation"/>
    <property type="evidence" value="ECO:0007669"/>
    <property type="project" value="InterPro"/>
</dbReference>
<accession>A0A813PUB7</accession>
<feature type="binding site" evidence="11">
    <location>
        <begin position="138"/>
        <end position="139"/>
    </location>
    <ligand>
        <name>ATP</name>
        <dbReference type="ChEBI" id="CHEBI:30616"/>
    </ligand>
</feature>
<evidence type="ECO:0000256" key="5">
    <source>
        <dbReference type="ARBA" id="ARBA00022723"/>
    </source>
</evidence>
<evidence type="ECO:0000313" key="16">
    <source>
        <dbReference type="EMBL" id="CAF3599831.1"/>
    </source>
</evidence>
<keyword evidence="2 11" id="KW-0963">Cytoplasm</keyword>
<dbReference type="FunFam" id="3.40.50.720:FF:000033">
    <property type="entry name" value="Adenylyltransferase and sulfurtransferase MOCS3"/>
    <property type="match status" value="1"/>
</dbReference>
<dbReference type="GO" id="GO:0046872">
    <property type="term" value="F:metal ion binding"/>
    <property type="evidence" value="ECO:0007669"/>
    <property type="project" value="UniProtKB-KW"/>
</dbReference>
<feature type="binding site" evidence="11">
    <location>
        <position position="70"/>
    </location>
    <ligand>
        <name>ATP</name>
        <dbReference type="ChEBI" id="CHEBI:30616"/>
    </ligand>
</feature>
<keyword evidence="17" id="KW-1185">Reference proteome</keyword>
<dbReference type="InterPro" id="IPR001763">
    <property type="entry name" value="Rhodanese-like_dom"/>
</dbReference>
<evidence type="ECO:0000313" key="17">
    <source>
        <dbReference type="Proteomes" id="UP000663829"/>
    </source>
</evidence>
<keyword evidence="9 11" id="KW-0501">Molybdenum cofactor biosynthesis</keyword>
<dbReference type="PANTHER" id="PTHR10953:SF102">
    <property type="entry name" value="ADENYLYLTRANSFERASE AND SULFURTRANSFERASE MOCS3"/>
    <property type="match status" value="1"/>
</dbReference>
<keyword evidence="3 11" id="KW-0808">Transferase</keyword>
<feature type="binding site" evidence="11">
    <location>
        <position position="179"/>
    </location>
    <ligand>
        <name>Zn(2+)</name>
        <dbReference type="ChEBI" id="CHEBI:29105"/>
    </ligand>
</feature>
<feature type="binding site" evidence="11">
    <location>
        <position position="257"/>
    </location>
    <ligand>
        <name>Zn(2+)</name>
        <dbReference type="ChEBI" id="CHEBI:29105"/>
    </ligand>
</feature>
<name>A0A813PUB7_9BILA</name>
<evidence type="ECO:0000256" key="8">
    <source>
        <dbReference type="ARBA" id="ARBA00022840"/>
    </source>
</evidence>
<dbReference type="PANTHER" id="PTHR10953">
    <property type="entry name" value="UBIQUITIN-ACTIVATING ENZYME E1"/>
    <property type="match status" value="1"/>
</dbReference>
<dbReference type="InterPro" id="IPR036873">
    <property type="entry name" value="Rhodanese-like_dom_sf"/>
</dbReference>
<reference evidence="13" key="1">
    <citation type="submission" date="2021-02" db="EMBL/GenBank/DDBJ databases">
        <authorList>
            <person name="Nowell W R."/>
        </authorList>
    </citation>
    <scope>NUCLEOTIDE SEQUENCE</scope>
</reference>
<keyword evidence="4 11" id="KW-0819">tRNA processing</keyword>
<dbReference type="GO" id="GO:0005524">
    <property type="term" value="F:ATP binding"/>
    <property type="evidence" value="ECO:0007669"/>
    <property type="project" value="UniProtKB-KW"/>
</dbReference>
<dbReference type="EMBL" id="CAJOBC010000084">
    <property type="protein sequence ID" value="CAF3533671.1"/>
    <property type="molecule type" value="Genomic_DNA"/>
</dbReference>
<comment type="subcellular location">
    <subcellularLocation>
        <location evidence="1">Cytoplasm</location>
        <location evidence="1">Cytosol</location>
    </subcellularLocation>
</comment>
<dbReference type="Proteomes" id="UP000677228">
    <property type="component" value="Unassembled WGS sequence"/>
</dbReference>
<dbReference type="EMBL" id="CAJOBA010001510">
    <property type="protein sequence ID" value="CAF3599831.1"/>
    <property type="molecule type" value="Genomic_DNA"/>
</dbReference>
<evidence type="ECO:0000256" key="4">
    <source>
        <dbReference type="ARBA" id="ARBA00022694"/>
    </source>
</evidence>
<dbReference type="InterPro" id="IPR045886">
    <property type="entry name" value="ThiF/MoeB/HesA"/>
</dbReference>
<feature type="binding site" evidence="11">
    <location>
        <position position="182"/>
    </location>
    <ligand>
        <name>Zn(2+)</name>
        <dbReference type="ChEBI" id="CHEBI:29105"/>
    </ligand>
</feature>
<feature type="active site" description="Glycyl thioester intermediate; for adenylyltransferase activity" evidence="11">
    <location>
        <position position="196"/>
    </location>
</feature>
<organism evidence="13 17">
    <name type="scientific">Didymodactylos carnosus</name>
    <dbReference type="NCBI Taxonomy" id="1234261"/>
    <lineage>
        <taxon>Eukaryota</taxon>
        <taxon>Metazoa</taxon>
        <taxon>Spiralia</taxon>
        <taxon>Gnathifera</taxon>
        <taxon>Rotifera</taxon>
        <taxon>Eurotatoria</taxon>
        <taxon>Bdelloidea</taxon>
        <taxon>Philodinida</taxon>
        <taxon>Philodinidae</taxon>
        <taxon>Didymodactylos</taxon>
    </lineage>
</organism>
<evidence type="ECO:0000313" key="13">
    <source>
        <dbReference type="EMBL" id="CAF0753653.1"/>
    </source>
</evidence>
<dbReference type="GO" id="GO:0004792">
    <property type="term" value="F:thiosulfate-cyanide sulfurtransferase activity"/>
    <property type="evidence" value="ECO:0007669"/>
    <property type="project" value="TreeGrafter"/>
</dbReference>
<dbReference type="EC" id="2.8.1.-" evidence="11"/>
<feature type="binding site" evidence="11">
    <location>
        <position position="254"/>
    </location>
    <ligand>
        <name>Zn(2+)</name>
        <dbReference type="ChEBI" id="CHEBI:29105"/>
    </ligand>
</feature>
<feature type="active site" description="Cysteine persulfide intermediate; for sulfurtransferase activity" evidence="11">
    <location>
        <position position="368"/>
    </location>
</feature>
<feature type="domain" description="Rhodanese" evidence="12">
    <location>
        <begin position="308"/>
        <end position="417"/>
    </location>
</feature>
<dbReference type="PROSITE" id="PS50206">
    <property type="entry name" value="RHODANESE_3"/>
    <property type="match status" value="1"/>
</dbReference>
<evidence type="ECO:0000256" key="1">
    <source>
        <dbReference type="ARBA" id="ARBA00004514"/>
    </source>
</evidence>
<evidence type="ECO:0000256" key="11">
    <source>
        <dbReference type="HAMAP-Rule" id="MF_03049"/>
    </source>
</evidence>
<dbReference type="EMBL" id="CAJNOQ010000084">
    <property type="protein sequence ID" value="CAF0753653.1"/>
    <property type="molecule type" value="Genomic_DNA"/>
</dbReference>
<comment type="pathway">
    <text evidence="11">tRNA modification; 5-methoxycarbonylmethyl-2-thiouridine-tRNA biosynthesis.</text>
</comment>
<keyword evidence="6 11" id="KW-0547">Nucleotide-binding</keyword>
<evidence type="ECO:0000259" key="12">
    <source>
        <dbReference type="PROSITE" id="PS50206"/>
    </source>
</evidence>
<dbReference type="GO" id="GO:0070566">
    <property type="term" value="F:adenylyltransferase activity"/>
    <property type="evidence" value="ECO:0007669"/>
    <property type="project" value="InterPro"/>
</dbReference>
<dbReference type="SMART" id="SM00450">
    <property type="entry name" value="RHOD"/>
    <property type="match status" value="1"/>
</dbReference>
<keyword evidence="7 11" id="KW-0862">Zinc</keyword>
<dbReference type="NCBIfam" id="NF004281">
    <property type="entry name" value="PRK05690.1"/>
    <property type="match status" value="1"/>
</dbReference>
<dbReference type="InterPro" id="IPR000594">
    <property type="entry name" value="ThiF_NAD_FAD-bd"/>
</dbReference>
<comment type="caution">
    <text evidence="13">The sequence shown here is derived from an EMBL/GenBank/DDBJ whole genome shotgun (WGS) entry which is preliminary data.</text>
</comment>
<dbReference type="InterPro" id="IPR028885">
    <property type="entry name" value="MOCS3/Uba4"/>
</dbReference>
<feature type="binding site" evidence="11">
    <location>
        <position position="49"/>
    </location>
    <ligand>
        <name>ATP</name>
        <dbReference type="ChEBI" id="CHEBI:30616"/>
    </ligand>
</feature>
<comment type="function">
    <text evidence="11">Plays a central role in 2-thiolation of mcm(5)S(2)U at tRNA wobble positions of cytosolic tRNA(Lys), tRNA(Glu) and tRNA(Gln). Acts by mediating the C-terminal thiocarboxylation of the sulfur carrier URM1. Its N-terminus first activates URM1 as acyl-adenylate (-COAMP), then the persulfide sulfur on the catalytic cysteine is transferred to URM1 to form thiocarboxylation (-COSH) of its C-terminus. The reaction probably involves hydrogen sulfide that is generated from the persulfide intermediate and that acts as nucleophile towards URM1. Subsequently, a transient disulfide bond is formed. Does not use thiosulfate as sulfur donor; NFS1 probably acting as a sulfur donor for thiocarboxylation reactions.</text>
</comment>
<dbReference type="GO" id="GO:0006777">
    <property type="term" value="P:Mo-molybdopterin cofactor biosynthetic process"/>
    <property type="evidence" value="ECO:0007669"/>
    <property type="project" value="UniProtKB-UniRule"/>
</dbReference>
<keyword evidence="8 11" id="KW-0067">ATP-binding</keyword>
<dbReference type="SUPFAM" id="SSF69572">
    <property type="entry name" value="Activating enzymes of the ubiquitin-like proteins"/>
    <property type="match status" value="1"/>
</dbReference>
<dbReference type="EMBL" id="CAJNOK010001510">
    <property type="protein sequence ID" value="CAF0815727.1"/>
    <property type="molecule type" value="Genomic_DNA"/>
</dbReference>
<comment type="cofactor">
    <cofactor evidence="11">
        <name>Zn(2+)</name>
        <dbReference type="ChEBI" id="CHEBI:29105"/>
    </cofactor>
    <text evidence="11">Binds 1 zinc ion per subunit.</text>
</comment>
<dbReference type="GO" id="GO:0005829">
    <property type="term" value="C:cytosol"/>
    <property type="evidence" value="ECO:0007669"/>
    <property type="project" value="UniProtKB-SubCell"/>
</dbReference>
<keyword evidence="10 11" id="KW-0511">Multifunctional enzyme</keyword>
<evidence type="ECO:0000256" key="9">
    <source>
        <dbReference type="ARBA" id="ARBA00023150"/>
    </source>
</evidence>
<sequence>MAFIKCIRDHSLNDEDVSRYSRQLILSEFGVESQDRLKQSSALIVGCGGLGSPCALYLTACGLGRLGLLDHDSIDITNLHRQIIHNEQTLNQPKVESAALNCRKLNSTIKIDVYNELLTSENAMKIFNDYDVIVDCTDNVLTRYLINDCSILLNKPLISASAIRFEGQLTVFNYKNGPCFRCLYPVPPPELATSNCSDVGVLGPVCGTLGSLQALETIKVLTNIGDVLSNRMLLFDGLAMTFRVIKLRQKQSTCAVCSENPIIQSLQNYDLFCQRTVSNDNPVEQKILNSDERLRADEYIKWLSDDEKVKQHCLIDVRPTHELAIGRLPNTINLPIDTIIGGGDSSMIVKTLTDLIEKHQLKNIVVICRRGNDSQIAVRKFYELLKDYNEKNSLTIGIKDIIGGFYAWHKYVDHTFPIY</sequence>
<evidence type="ECO:0000313" key="15">
    <source>
        <dbReference type="EMBL" id="CAF3533671.1"/>
    </source>
</evidence>
<dbReference type="EC" id="2.7.7.-" evidence="11"/>
<dbReference type="Proteomes" id="UP000663829">
    <property type="component" value="Unassembled WGS sequence"/>
</dbReference>
<dbReference type="Proteomes" id="UP000682733">
    <property type="component" value="Unassembled WGS sequence"/>
</dbReference>
<evidence type="ECO:0000256" key="7">
    <source>
        <dbReference type="ARBA" id="ARBA00022833"/>
    </source>
</evidence>
<proteinExistence type="inferred from homology"/>
<dbReference type="CDD" id="cd00757">
    <property type="entry name" value="ThiF_MoeB_HesA_family"/>
    <property type="match status" value="1"/>
</dbReference>
<dbReference type="InterPro" id="IPR035985">
    <property type="entry name" value="Ubiquitin-activating_enz"/>
</dbReference>
<feature type="binding site" evidence="11">
    <location>
        <position position="94"/>
    </location>
    <ligand>
        <name>ATP</name>
        <dbReference type="ChEBI" id="CHEBI:30616"/>
    </ligand>
</feature>
<feature type="binding site" evidence="11">
    <location>
        <begin position="77"/>
        <end position="81"/>
    </location>
    <ligand>
        <name>ATP</name>
        <dbReference type="ChEBI" id="CHEBI:30616"/>
    </ligand>
</feature>
<evidence type="ECO:0000256" key="6">
    <source>
        <dbReference type="ARBA" id="ARBA00022741"/>
    </source>
</evidence>
<dbReference type="GO" id="GO:0042292">
    <property type="term" value="F:URM1 activating enzyme activity"/>
    <property type="evidence" value="ECO:0007669"/>
    <property type="project" value="TreeGrafter"/>
</dbReference>
<gene>
    <name evidence="13" type="ORF">GPM918_LOCUS985</name>
    <name evidence="14" type="ORF">OVA965_LOCUS5384</name>
    <name evidence="15" type="ORF">SRO942_LOCUS985</name>
    <name evidence="16" type="ORF">TMI583_LOCUS5382</name>
</gene>
<dbReference type="Pfam" id="PF00581">
    <property type="entry name" value="Rhodanese"/>
    <property type="match status" value="1"/>
</dbReference>
<dbReference type="AlphaFoldDB" id="A0A813PUB7"/>
<dbReference type="HAMAP" id="MF_03049">
    <property type="entry name" value="MOCS3_Uba4"/>
    <property type="match status" value="1"/>
</dbReference>
<evidence type="ECO:0000256" key="3">
    <source>
        <dbReference type="ARBA" id="ARBA00022679"/>
    </source>
</evidence>
<dbReference type="OrthoDB" id="10261062at2759"/>
<evidence type="ECO:0000313" key="14">
    <source>
        <dbReference type="EMBL" id="CAF0815727.1"/>
    </source>
</evidence>
<keyword evidence="5 11" id="KW-0479">Metal-binding</keyword>
<evidence type="ECO:0000256" key="10">
    <source>
        <dbReference type="ARBA" id="ARBA00023268"/>
    </source>
</evidence>
<protein>
    <recommendedName>
        <fullName evidence="11">Adenylyltransferase and sulfurtransferase MOCS3 homolog</fullName>
    </recommendedName>
    <alternativeName>
        <fullName evidence="11">UBA4 homolog</fullName>
    </alternativeName>
    <alternativeName>
        <fullName evidence="11">Ubiquitin-like protein activator 4 homolog</fullName>
    </alternativeName>
    <domain>
        <recommendedName>
            <fullName evidence="11">Adenylyltransferase</fullName>
            <ecNumber evidence="11">2.7.7.-</ecNumber>
        </recommendedName>
    </domain>
    <domain>
        <recommendedName>
            <fullName evidence="11">Sulfurtransferase</fullName>
            <ecNumber evidence="11">2.8.1.-</ecNumber>
        </recommendedName>
    </domain>
</protein>
<dbReference type="Gene3D" id="3.40.50.720">
    <property type="entry name" value="NAD(P)-binding Rossmann-like Domain"/>
    <property type="match status" value="1"/>
</dbReference>